<dbReference type="InterPro" id="IPR029032">
    <property type="entry name" value="AhpD-like"/>
</dbReference>
<dbReference type="RefSeq" id="WP_137276032.1">
    <property type="nucleotide sequence ID" value="NZ_QKNX01000002.1"/>
</dbReference>
<dbReference type="Gene3D" id="1.20.1290.10">
    <property type="entry name" value="AhpD-like"/>
    <property type="match status" value="1"/>
</dbReference>
<accession>A0A4U5JBX1</accession>
<feature type="compositionally biased region" description="Polar residues" evidence="1">
    <location>
        <begin position="131"/>
        <end position="143"/>
    </location>
</feature>
<dbReference type="InterPro" id="IPR019714">
    <property type="entry name" value="2-haloacid_dehalogenase_DehI"/>
</dbReference>
<dbReference type="Pfam" id="PF10778">
    <property type="entry name" value="DehI"/>
    <property type="match status" value="1"/>
</dbReference>
<evidence type="ECO:0008006" key="4">
    <source>
        <dbReference type="Google" id="ProtNLM"/>
    </source>
</evidence>
<dbReference type="GO" id="GO:0019120">
    <property type="term" value="F:hydrolase activity, acting on acid halide bonds, in C-halide compounds"/>
    <property type="evidence" value="ECO:0007669"/>
    <property type="project" value="InterPro"/>
</dbReference>
<evidence type="ECO:0000256" key="1">
    <source>
        <dbReference type="SAM" id="MobiDB-lite"/>
    </source>
</evidence>
<evidence type="ECO:0000313" key="2">
    <source>
        <dbReference type="EMBL" id="TKR26115.1"/>
    </source>
</evidence>
<reference evidence="2 3" key="1">
    <citation type="submission" date="2019-04" db="EMBL/GenBank/DDBJ databases">
        <title>Natronomonas sp. F20-122 a newhaloarchaeon isolated from a saline saltern of Isla Bacuta, Huelva, Spain.</title>
        <authorList>
            <person name="Duran-Viseras A."/>
            <person name="Sanchez-Porro C."/>
            <person name="Ventosa A."/>
        </authorList>
    </citation>
    <scope>NUCLEOTIDE SEQUENCE [LARGE SCALE GENOMIC DNA]</scope>
    <source>
        <strain evidence="2 3">F20-122</strain>
    </source>
</reference>
<keyword evidence="3" id="KW-1185">Reference proteome</keyword>
<comment type="caution">
    <text evidence="2">The sequence shown here is derived from an EMBL/GenBank/DDBJ whole genome shotgun (WGS) entry which is preliminary data.</text>
</comment>
<gene>
    <name evidence="2" type="ORF">DM868_06365</name>
</gene>
<feature type="region of interest" description="Disordered" evidence="1">
    <location>
        <begin position="131"/>
        <end position="151"/>
    </location>
</feature>
<proteinExistence type="predicted"/>
<dbReference type="EMBL" id="QKNX01000002">
    <property type="protein sequence ID" value="TKR26115.1"/>
    <property type="molecule type" value="Genomic_DNA"/>
</dbReference>
<dbReference type="OrthoDB" id="338740at2157"/>
<protein>
    <recommendedName>
        <fullName evidence="4">Halocarboxylic acid dehydrogenase DehI</fullName>
    </recommendedName>
</protein>
<name>A0A4U5JBX1_9EURY</name>
<sequence>MDTSKQLYEHEATGWKRGLYDDVKHTFRAPIVNWIFRTTMANHPEFVRHMWGQVKPAFQTRAFGRVSIEYRDAVLGAVESERDLPAYGREEIDVSPAEYAELRRQLATFDVVAPRLAVLFELVDRSLSEQPVGTATMDASSATEPLPPALDRDRGAPPTLAAFDDPPTDLAGTIESIRAFHGIDEGLPSVHRCLAQWPEYLSRAWTDIEPALRDETFDDGRAAARRVVEEYVGSLPYVPQLGADVLASRGLDEDAIEELRALFREFNRGAIETVVPSIHVFADTLRVAGRRDGW</sequence>
<organism evidence="2 3">
    <name type="scientific">Natronomonas salsuginis</name>
    <dbReference type="NCBI Taxonomy" id="2217661"/>
    <lineage>
        <taxon>Archaea</taxon>
        <taxon>Methanobacteriati</taxon>
        <taxon>Methanobacteriota</taxon>
        <taxon>Stenosarchaea group</taxon>
        <taxon>Halobacteria</taxon>
        <taxon>Halobacteriales</taxon>
        <taxon>Natronomonadaceae</taxon>
        <taxon>Natronomonas</taxon>
    </lineage>
</organism>
<dbReference type="AlphaFoldDB" id="A0A4U5JBX1"/>
<evidence type="ECO:0000313" key="3">
    <source>
        <dbReference type="Proteomes" id="UP000308037"/>
    </source>
</evidence>
<dbReference type="Proteomes" id="UP000308037">
    <property type="component" value="Unassembled WGS sequence"/>
</dbReference>